<organism evidence="2 3">
    <name type="scientific">Onchocerca volvulus</name>
    <dbReference type="NCBI Taxonomy" id="6282"/>
    <lineage>
        <taxon>Eukaryota</taxon>
        <taxon>Metazoa</taxon>
        <taxon>Ecdysozoa</taxon>
        <taxon>Nematoda</taxon>
        <taxon>Chromadorea</taxon>
        <taxon>Rhabditida</taxon>
        <taxon>Spirurina</taxon>
        <taxon>Spiruromorpha</taxon>
        <taxon>Filarioidea</taxon>
        <taxon>Onchocercidae</taxon>
        <taxon>Onchocerca</taxon>
    </lineage>
</organism>
<keyword evidence="3" id="KW-1185">Reference proteome</keyword>
<sequence>MKNTEHDKIVDAYNPYYQYFDERYKVRIGKKQRRKKKRSPTSIPKKVSSFKNFRLIT</sequence>
<evidence type="ECO:0000256" key="1">
    <source>
        <dbReference type="SAM" id="MobiDB-lite"/>
    </source>
</evidence>
<proteinExistence type="predicted"/>
<protein>
    <submittedName>
        <fullName evidence="2">Uncharacterized protein</fullName>
    </submittedName>
</protein>
<dbReference type="Proteomes" id="UP000024404">
    <property type="component" value="Unassembled WGS sequence"/>
</dbReference>
<feature type="region of interest" description="Disordered" evidence="1">
    <location>
        <begin position="29"/>
        <end position="48"/>
    </location>
</feature>
<name>A0A8R1XPE9_ONCVO</name>
<evidence type="ECO:0000313" key="3">
    <source>
        <dbReference type="Proteomes" id="UP000024404"/>
    </source>
</evidence>
<reference evidence="3" key="1">
    <citation type="submission" date="2013-10" db="EMBL/GenBank/DDBJ databases">
        <title>Genome sequencing of Onchocerca volvulus.</title>
        <authorList>
            <person name="Cotton J."/>
            <person name="Tsai J."/>
            <person name="Stanley E."/>
            <person name="Tracey A."/>
            <person name="Holroyd N."/>
            <person name="Lustigman S."/>
            <person name="Berriman M."/>
        </authorList>
    </citation>
    <scope>NUCLEOTIDE SEQUENCE</scope>
</reference>
<dbReference type="EMBL" id="CMVM020000236">
    <property type="status" value="NOT_ANNOTATED_CDS"/>
    <property type="molecule type" value="Genomic_DNA"/>
</dbReference>
<accession>A0A8R1XPE9</accession>
<dbReference type="EnsemblMetazoa" id="OVOC13487.1">
    <property type="protein sequence ID" value="OVOC13487.1"/>
    <property type="gene ID" value="WBGene00255512"/>
</dbReference>
<evidence type="ECO:0000313" key="2">
    <source>
        <dbReference type="EnsemblMetazoa" id="OVOC13487.1"/>
    </source>
</evidence>
<reference evidence="2" key="2">
    <citation type="submission" date="2022-06" db="UniProtKB">
        <authorList>
            <consortium name="EnsemblMetazoa"/>
        </authorList>
    </citation>
    <scope>IDENTIFICATION</scope>
</reference>
<dbReference type="AlphaFoldDB" id="A0A8R1XPE9"/>
<feature type="compositionally biased region" description="Basic residues" evidence="1">
    <location>
        <begin position="29"/>
        <end position="39"/>
    </location>
</feature>